<keyword evidence="4" id="KW-1185">Reference proteome</keyword>
<evidence type="ECO:0000313" key="3">
    <source>
        <dbReference type="EMBL" id="KAF1085293.1"/>
    </source>
</evidence>
<dbReference type="InterPro" id="IPR051682">
    <property type="entry name" value="Mito_Persulfide_Diox"/>
</dbReference>
<comment type="caution">
    <text evidence="3">The sequence shown here is derived from an EMBL/GenBank/DDBJ whole genome shotgun (WGS) entry which is preliminary data.</text>
</comment>
<dbReference type="Gene3D" id="3.60.15.10">
    <property type="entry name" value="Ribonuclease Z/Hydroxyacylglutathione hydrolase-like"/>
    <property type="match status" value="1"/>
</dbReference>
<dbReference type="InterPro" id="IPR036873">
    <property type="entry name" value="Rhodanese-like_dom_sf"/>
</dbReference>
<dbReference type="GO" id="GO:0016787">
    <property type="term" value="F:hydrolase activity"/>
    <property type="evidence" value="ECO:0007669"/>
    <property type="project" value="UniProtKB-KW"/>
</dbReference>
<protein>
    <submittedName>
        <fullName evidence="3">Metallo-hydrolase</fullName>
        <ecNumber evidence="3">3.-.-.-</ecNumber>
    </submittedName>
</protein>
<evidence type="ECO:0000259" key="2">
    <source>
        <dbReference type="PROSITE" id="PS50206"/>
    </source>
</evidence>
<dbReference type="Pfam" id="PF00753">
    <property type="entry name" value="Lactamase_B"/>
    <property type="match status" value="1"/>
</dbReference>
<proteinExistence type="predicted"/>
<dbReference type="GO" id="GO:0050313">
    <property type="term" value="F:sulfur dioxygenase activity"/>
    <property type="evidence" value="ECO:0007669"/>
    <property type="project" value="InterPro"/>
</dbReference>
<evidence type="ECO:0000256" key="1">
    <source>
        <dbReference type="ARBA" id="ARBA00022723"/>
    </source>
</evidence>
<dbReference type="PANTHER" id="PTHR43084">
    <property type="entry name" value="PERSULFIDE DIOXYGENASE ETHE1"/>
    <property type="match status" value="1"/>
</dbReference>
<dbReference type="SUPFAM" id="SSF52821">
    <property type="entry name" value="Rhodanese/Cell cycle control phosphatase"/>
    <property type="match status" value="2"/>
</dbReference>
<dbReference type="InterPro" id="IPR001763">
    <property type="entry name" value="Rhodanese-like_dom"/>
</dbReference>
<keyword evidence="3" id="KW-0378">Hydrolase</keyword>
<sequence>MEFKQIYTPGLAHCSYVVGGSNGCVVIDPAREVSQYIAIANSLRLPIKGIIETHLHADFVSGHLELRELTGATIYITEKANAEFEHYAVKDEEEIQIDTLLFQMLDTPGHTPECSVFIVSDLERGREPALAFTGDTLLVGDAGRPDLFPDIKEELAAKLYKSLRRLEKLGDNIELYPAHGAGSLCGKALSSKLSSTIGTEKMHNLAILKHPEEEFIRSFLEEMPEAPDHFSRCSAINRKGATAVFRLNEPVGYTPEEFLKLSRTGYVVVDTRDQLAFGAAHIPGAYGLSLKGNFATFSGWVLPPDKPILLVLEDMRDMPVALKGLYSVGLDNVVGYLDGGMSAYAASGLETARLESISVTEARERYEKGEILLIDTRLKSEWDSGHIKCTSHIPAPDVRKMYHVLEGDKPVAFICNSGNRSLLAASLMLNMSSMKNVINVIGGTTAWEALDYPIVTGGEDICELSVR</sequence>
<keyword evidence="1" id="KW-0479">Metal-binding</keyword>
<dbReference type="EMBL" id="LSRS01000003">
    <property type="protein sequence ID" value="KAF1085293.1"/>
    <property type="molecule type" value="Genomic_DNA"/>
</dbReference>
<dbReference type="AlphaFoldDB" id="A0A9D2WQL8"/>
<dbReference type="InterPro" id="IPR044528">
    <property type="entry name" value="POD-like_MBL-fold"/>
</dbReference>
<dbReference type="EC" id="3.-.-.-" evidence="3"/>
<gene>
    <name evidence="3" type="ORF">SPSYN_01429</name>
</gene>
<feature type="domain" description="Rhodanese" evidence="2">
    <location>
        <begin position="367"/>
        <end position="456"/>
    </location>
</feature>
<dbReference type="GO" id="GO:0006749">
    <property type="term" value="P:glutathione metabolic process"/>
    <property type="evidence" value="ECO:0007669"/>
    <property type="project" value="InterPro"/>
</dbReference>
<dbReference type="OrthoDB" id="9800872at2"/>
<dbReference type="SMART" id="SM00849">
    <property type="entry name" value="Lactamase_B"/>
    <property type="match status" value="1"/>
</dbReference>
<dbReference type="CDD" id="cd00158">
    <property type="entry name" value="RHOD"/>
    <property type="match status" value="2"/>
</dbReference>
<reference evidence="3" key="1">
    <citation type="submission" date="2016-02" db="EMBL/GenBank/DDBJ databases">
        <title>Draft Genome Sequence of Sporotomaculum syntrophicum Strain FB, a Syntrophic Benzoate Degrader.</title>
        <authorList>
            <person name="Nobu M.K."/>
            <person name="Narihiro T."/>
            <person name="Qiu Y.-L."/>
            <person name="Ohashi A."/>
            <person name="Liu W.-T."/>
            <person name="Yuji S."/>
        </authorList>
    </citation>
    <scope>NUCLEOTIDE SEQUENCE</scope>
    <source>
        <strain evidence="3">FB</strain>
    </source>
</reference>
<dbReference type="Proteomes" id="UP000798488">
    <property type="component" value="Unassembled WGS sequence"/>
</dbReference>
<dbReference type="RefSeq" id="WP_161821784.1">
    <property type="nucleotide sequence ID" value="NZ_LSRS01000003.1"/>
</dbReference>
<dbReference type="GO" id="GO:0046872">
    <property type="term" value="F:metal ion binding"/>
    <property type="evidence" value="ECO:0007669"/>
    <property type="project" value="UniProtKB-KW"/>
</dbReference>
<dbReference type="SUPFAM" id="SSF56281">
    <property type="entry name" value="Metallo-hydrolase/oxidoreductase"/>
    <property type="match status" value="1"/>
</dbReference>
<dbReference type="CDD" id="cd07724">
    <property type="entry name" value="POD-like_MBL-fold"/>
    <property type="match status" value="1"/>
</dbReference>
<dbReference type="Pfam" id="PF00581">
    <property type="entry name" value="Rhodanese"/>
    <property type="match status" value="2"/>
</dbReference>
<accession>A0A9D2WQL8</accession>
<dbReference type="SMART" id="SM00450">
    <property type="entry name" value="RHOD"/>
    <property type="match status" value="2"/>
</dbReference>
<organism evidence="3 4">
    <name type="scientific">Sporotomaculum syntrophicum</name>
    <dbReference type="NCBI Taxonomy" id="182264"/>
    <lineage>
        <taxon>Bacteria</taxon>
        <taxon>Bacillati</taxon>
        <taxon>Bacillota</taxon>
        <taxon>Clostridia</taxon>
        <taxon>Eubacteriales</taxon>
        <taxon>Desulfallaceae</taxon>
        <taxon>Sporotomaculum</taxon>
    </lineage>
</organism>
<evidence type="ECO:0000313" key="4">
    <source>
        <dbReference type="Proteomes" id="UP000798488"/>
    </source>
</evidence>
<dbReference type="InterPro" id="IPR001279">
    <property type="entry name" value="Metallo-B-lactamas"/>
</dbReference>
<dbReference type="PROSITE" id="PS50206">
    <property type="entry name" value="RHODANESE_3"/>
    <property type="match status" value="2"/>
</dbReference>
<dbReference type="Gene3D" id="3.40.250.10">
    <property type="entry name" value="Rhodanese-like domain"/>
    <property type="match status" value="2"/>
</dbReference>
<dbReference type="GO" id="GO:0070813">
    <property type="term" value="P:hydrogen sulfide metabolic process"/>
    <property type="evidence" value="ECO:0007669"/>
    <property type="project" value="TreeGrafter"/>
</dbReference>
<name>A0A9D2WQL8_9FIRM</name>
<dbReference type="InterPro" id="IPR036866">
    <property type="entry name" value="RibonucZ/Hydroxyglut_hydro"/>
</dbReference>
<dbReference type="FunFam" id="3.60.15.10:FF:000030">
    <property type="entry name" value="Metallo-beta-lactamase family protein"/>
    <property type="match status" value="1"/>
</dbReference>
<feature type="domain" description="Rhodanese" evidence="2">
    <location>
        <begin position="262"/>
        <end position="353"/>
    </location>
</feature>
<dbReference type="PANTHER" id="PTHR43084:SF1">
    <property type="entry name" value="PERSULFIDE DIOXYGENASE ETHE1, MITOCHONDRIAL"/>
    <property type="match status" value="1"/>
</dbReference>